<name>A0AAQ4FCK5_AMBAM</name>
<organism evidence="1 2">
    <name type="scientific">Amblyomma americanum</name>
    <name type="common">Lone star tick</name>
    <dbReference type="NCBI Taxonomy" id="6943"/>
    <lineage>
        <taxon>Eukaryota</taxon>
        <taxon>Metazoa</taxon>
        <taxon>Ecdysozoa</taxon>
        <taxon>Arthropoda</taxon>
        <taxon>Chelicerata</taxon>
        <taxon>Arachnida</taxon>
        <taxon>Acari</taxon>
        <taxon>Parasitiformes</taxon>
        <taxon>Ixodida</taxon>
        <taxon>Ixodoidea</taxon>
        <taxon>Ixodidae</taxon>
        <taxon>Amblyomminae</taxon>
        <taxon>Amblyomma</taxon>
    </lineage>
</organism>
<dbReference type="EMBL" id="JARKHS020004126">
    <property type="protein sequence ID" value="KAK8784899.1"/>
    <property type="molecule type" value="Genomic_DNA"/>
</dbReference>
<evidence type="ECO:0000313" key="2">
    <source>
        <dbReference type="Proteomes" id="UP001321473"/>
    </source>
</evidence>
<keyword evidence="2" id="KW-1185">Reference proteome</keyword>
<accession>A0AAQ4FCK5</accession>
<evidence type="ECO:0000313" key="1">
    <source>
        <dbReference type="EMBL" id="KAK8784899.1"/>
    </source>
</evidence>
<gene>
    <name evidence="1" type="ORF">V5799_008736</name>
</gene>
<sequence>MEMRSARKNVDGCSAEQKMLVLLLQRDAVPNIPITRTERNSLLVISLLYLKRLVVKKRHDPHCLCELV</sequence>
<proteinExistence type="predicted"/>
<comment type="caution">
    <text evidence="1">The sequence shown here is derived from an EMBL/GenBank/DDBJ whole genome shotgun (WGS) entry which is preliminary data.</text>
</comment>
<protein>
    <submittedName>
        <fullName evidence="1">Uncharacterized protein</fullName>
    </submittedName>
</protein>
<dbReference type="AlphaFoldDB" id="A0AAQ4FCK5"/>
<reference evidence="1 2" key="1">
    <citation type="journal article" date="2023" name="Arcadia Sci">
        <title>De novo assembly of a long-read Amblyomma americanum tick genome.</title>
        <authorList>
            <person name="Chou S."/>
            <person name="Poskanzer K.E."/>
            <person name="Rollins M."/>
            <person name="Thuy-Boun P.S."/>
        </authorList>
    </citation>
    <scope>NUCLEOTIDE SEQUENCE [LARGE SCALE GENOMIC DNA]</scope>
    <source>
        <strain evidence="1">F_SG_1</strain>
        <tissue evidence="1">Salivary glands</tissue>
    </source>
</reference>
<dbReference type="Proteomes" id="UP001321473">
    <property type="component" value="Unassembled WGS sequence"/>
</dbReference>